<dbReference type="Gene3D" id="3.40.525.10">
    <property type="entry name" value="CRAL-TRIO lipid binding domain"/>
    <property type="match status" value="1"/>
</dbReference>
<accession>A0ABN8SYL6</accession>
<dbReference type="EMBL" id="CALNXI010004904">
    <property type="protein sequence ID" value="CAH3196634.1"/>
    <property type="molecule type" value="Genomic_DNA"/>
</dbReference>
<evidence type="ECO:0000313" key="3">
    <source>
        <dbReference type="Proteomes" id="UP001159427"/>
    </source>
</evidence>
<dbReference type="PRINTS" id="PR00180">
    <property type="entry name" value="CRETINALDHBP"/>
</dbReference>
<dbReference type="PANTHER" id="PTHR23324">
    <property type="entry name" value="SEC14 RELATED PROTEIN"/>
    <property type="match status" value="1"/>
</dbReference>
<organism evidence="2 3">
    <name type="scientific">Porites evermanni</name>
    <dbReference type="NCBI Taxonomy" id="104178"/>
    <lineage>
        <taxon>Eukaryota</taxon>
        <taxon>Metazoa</taxon>
        <taxon>Cnidaria</taxon>
        <taxon>Anthozoa</taxon>
        <taxon>Hexacorallia</taxon>
        <taxon>Scleractinia</taxon>
        <taxon>Fungiina</taxon>
        <taxon>Poritidae</taxon>
        <taxon>Porites</taxon>
    </lineage>
</organism>
<name>A0ABN8SYL6_9CNID</name>
<comment type="caution">
    <text evidence="2">The sequence shown here is derived from an EMBL/GenBank/DDBJ whole genome shotgun (WGS) entry which is preliminary data.</text>
</comment>
<feature type="non-terminal residue" evidence="2">
    <location>
        <position position="1"/>
    </location>
</feature>
<gene>
    <name evidence="2" type="ORF">PEVE_00033161</name>
</gene>
<dbReference type="SMART" id="SM00516">
    <property type="entry name" value="SEC14"/>
    <property type="match status" value="1"/>
</dbReference>
<dbReference type="InterPro" id="IPR001251">
    <property type="entry name" value="CRAL-TRIO_dom"/>
</dbReference>
<proteinExistence type="predicted"/>
<dbReference type="Pfam" id="PF00650">
    <property type="entry name" value="CRAL_TRIO"/>
    <property type="match status" value="1"/>
</dbReference>
<dbReference type="Proteomes" id="UP001159427">
    <property type="component" value="Unassembled WGS sequence"/>
</dbReference>
<dbReference type="SUPFAM" id="SSF52087">
    <property type="entry name" value="CRAL/TRIO domain"/>
    <property type="match status" value="1"/>
</dbReference>
<dbReference type="PANTHER" id="PTHR23324:SF83">
    <property type="entry name" value="SEC14-LIKE PROTEIN 2"/>
    <property type="match status" value="1"/>
</dbReference>
<reference evidence="2 3" key="1">
    <citation type="submission" date="2022-05" db="EMBL/GenBank/DDBJ databases">
        <authorList>
            <consortium name="Genoscope - CEA"/>
            <person name="William W."/>
        </authorList>
    </citation>
    <scope>NUCLEOTIDE SEQUENCE [LARGE SCALE GENOMIC DNA]</scope>
</reference>
<dbReference type="InterPro" id="IPR036865">
    <property type="entry name" value="CRAL-TRIO_dom_sf"/>
</dbReference>
<sequence>ARDFKIEKSELMLRESMNVRKEMGLDTLLETYKVPEVVLSKYYPGSYFGYDREGAPVFIDPVGEIDFRGLLSSVSKEEIVKFKAYLGEYGMSLARQRAAKLGVRNEQVVMLMDMEGLGLKHLWKPGITKSFFFQQVTAFYEDNFPEVMKNILVVKAPKLFPIAYSLVKPFLNEVTRNKVKIFGGDWKSELLEYIDEDNLPEYYGGKCRDPDGNPKCQTKVDIEL</sequence>
<dbReference type="InterPro" id="IPR051064">
    <property type="entry name" value="SEC14/CRAL-TRIO_domain"/>
</dbReference>
<protein>
    <recommendedName>
        <fullName evidence="1">CRAL-TRIO domain-containing protein</fullName>
    </recommendedName>
</protein>
<feature type="domain" description="CRAL-TRIO" evidence="1">
    <location>
        <begin position="35"/>
        <end position="211"/>
    </location>
</feature>
<dbReference type="CDD" id="cd00170">
    <property type="entry name" value="SEC14"/>
    <property type="match status" value="1"/>
</dbReference>
<evidence type="ECO:0000313" key="2">
    <source>
        <dbReference type="EMBL" id="CAH3196634.1"/>
    </source>
</evidence>
<keyword evidence="3" id="KW-1185">Reference proteome</keyword>
<dbReference type="PROSITE" id="PS50191">
    <property type="entry name" value="CRAL_TRIO"/>
    <property type="match status" value="1"/>
</dbReference>
<evidence type="ECO:0000259" key="1">
    <source>
        <dbReference type="PROSITE" id="PS50191"/>
    </source>
</evidence>